<keyword evidence="3" id="KW-0472">Membrane</keyword>
<feature type="coiled-coil region" evidence="2">
    <location>
        <begin position="60"/>
        <end position="200"/>
    </location>
</feature>
<keyword evidence="3" id="KW-1133">Transmembrane helix</keyword>
<dbReference type="EMBL" id="BJLB01000001">
    <property type="protein sequence ID" value="GEA38812.1"/>
    <property type="molecule type" value="Genomic_DNA"/>
</dbReference>
<evidence type="ECO:0000313" key="7">
    <source>
        <dbReference type="Proteomes" id="UP000315200"/>
    </source>
</evidence>
<dbReference type="Gene3D" id="1.25.10.10">
    <property type="entry name" value="Leucine-rich Repeat Variant"/>
    <property type="match status" value="1"/>
</dbReference>
<keyword evidence="2" id="KW-0175">Coiled coil</keyword>
<dbReference type="EMBL" id="BJLB01000001">
    <property type="protein sequence ID" value="GEA39157.1"/>
    <property type="molecule type" value="Genomic_DNA"/>
</dbReference>
<dbReference type="SUPFAM" id="SSF57997">
    <property type="entry name" value="Tropomyosin"/>
    <property type="match status" value="1"/>
</dbReference>
<dbReference type="SUPFAM" id="SSF48371">
    <property type="entry name" value="ARM repeat"/>
    <property type="match status" value="1"/>
</dbReference>
<gene>
    <name evidence="5" type="ORF">Ccl03g_45250</name>
    <name evidence="6" type="ORF">Ccl03g_48700</name>
</gene>
<dbReference type="InterPro" id="IPR011989">
    <property type="entry name" value="ARM-like"/>
</dbReference>
<keyword evidence="1" id="KW-1188">Viral release from host cell</keyword>
<dbReference type="Pfam" id="PF10145">
    <property type="entry name" value="PhageMin_Tail"/>
    <property type="match status" value="1"/>
</dbReference>
<dbReference type="Proteomes" id="UP000315200">
    <property type="component" value="Unassembled WGS sequence"/>
</dbReference>
<comment type="caution">
    <text evidence="6">The sequence shown here is derived from an EMBL/GenBank/DDBJ whole genome shotgun (WGS) entry which is preliminary data.</text>
</comment>
<feature type="transmembrane region" description="Helical" evidence="3">
    <location>
        <begin position="901"/>
        <end position="921"/>
    </location>
</feature>
<evidence type="ECO:0000256" key="2">
    <source>
        <dbReference type="SAM" id="Coils"/>
    </source>
</evidence>
<sequence length="1252" mass="131754">MAGSQKEFELLFKLQASLGGNFNGVFKSAIDTQNKLSNSMKTVNSIQSKVDGYTKASDAISKNKAKLTQLNAEHDRLQKELNETAEKKKALQRAMQTAETQGNIEEYKRLQTELNATDREYSRLNEKLKGNKNQIQQTTAKIEEQTGKLNGLEGELRAAGVNTDNLEGANTRLQRSYDRLKSSQQNLQRINEQQAKVKESISATKTQLLGTVGVIGAVAAAVYAGPVQAAVKYESSMAKVATIADLKAVPLEQLSSEIMQLSNTTGIASSAIAEDVYNAISAGQKTGDAVNFVANSTKLAKAGFAESSQTLDVLTTILNAYGMEASKVSTVSDMLVQTQNKGKVTVGELSSVMGKIIPTANANNVALEQLCAGYAIMTSKGIAAAETTTYMNSMLNELSKSGTTADKTLRAATGSSFKELMASGKSLGEVLDILQQQAQNSGKTINDMFGSAEAGKAAVSLLSDGVDGFNEQVQGMVDSAGATQAAFDTVAASTEEKMAKAKNSIANLGIVLGQNLLPIVGTIADKLAGVVTKVSEFAQANPKLVQTVLKVAGALAGLKVASLVGKLGFLEIKNSVLGVKKVFAIFGANAAEVSAAGVGLGSKLRAAGKGITGYFSSVGSALGGVGKSFGKIFSSILAPIGNIGKTIGTKLLSGITGPLGAITGKLGGFGATILTKIASPFKAVGGIIGGALGNVGSIIAASPIGKIGSIIGKSLSGIGSYFAPIGKAISGVFAPLGKLGSSLLGPFSGIVGKILPIVGVITTVITVVKLLKDHFEEIREAVGRIFGEKGLEVFDKIVATITSVGDAIKNVFSDGNIGIARDKIQEIFGEKGVAVFDTFMNIVGSVKDTIGTLVNFITANVVPVVEQVLQVLVNTVIPGIINGIQAAAPVVMQIFQSIADFIGGIIPIIGSFIAGIMPIISEVITFIQTYVLPIVQEVFNFIVTTVLPFIVQGIQELGSIITSVLSAVLPVVQTVFQTIWSIIQPILQQILSTVQAVLPSVLSVFRTVFQTIMSIIQSVSQVFSGLIQFIQGVFSGNWSQAWNGIKNIFQGAWDGLTSIVKGVINGIIGIINGAISALNSIKIPDWVPGVGGKGINIPTLPTFAKGTRNTPDTFIAGEEGPELITNAPGRVVYTAEQTKDIMQRQQQARTAMEATRAAQDVQNVSTVNNNQLQNYYNSVRNETTEVEPPQVPYGMGGGNTYVTINNNPTVVVEGDQPEDLEETLQRNNEDLLRKVEDLMDKKADDERRMQYD</sequence>
<dbReference type="PANTHER" id="PTHR37813">
    <property type="entry name" value="FELS-2 PROPHAGE PROTEIN"/>
    <property type="match status" value="1"/>
</dbReference>
<evidence type="ECO:0000256" key="1">
    <source>
        <dbReference type="ARBA" id="ARBA00022612"/>
    </source>
</evidence>
<dbReference type="RefSeq" id="WP_141267800.1">
    <property type="nucleotide sequence ID" value="NZ_BJLB01000001.1"/>
</dbReference>
<feature type="coiled-coil region" evidence="2">
    <location>
        <begin position="1221"/>
        <end position="1248"/>
    </location>
</feature>
<feature type="domain" description="Phage tail tape measure protein" evidence="4">
    <location>
        <begin position="257"/>
        <end position="450"/>
    </location>
</feature>
<dbReference type="NCBIfam" id="TIGR01760">
    <property type="entry name" value="tape_meas_TP901"/>
    <property type="match status" value="1"/>
</dbReference>
<proteinExistence type="predicted"/>
<dbReference type="InterPro" id="IPR016024">
    <property type="entry name" value="ARM-type_fold"/>
</dbReference>
<evidence type="ECO:0000313" key="5">
    <source>
        <dbReference type="EMBL" id="GEA38812.1"/>
    </source>
</evidence>
<name>A0A829WA62_9FIRM</name>
<feature type="transmembrane region" description="Helical" evidence="3">
    <location>
        <begin position="750"/>
        <end position="771"/>
    </location>
</feature>
<evidence type="ECO:0000256" key="3">
    <source>
        <dbReference type="SAM" id="Phobius"/>
    </source>
</evidence>
<protein>
    <recommendedName>
        <fullName evidence="4">Phage tail tape measure protein domain-containing protein</fullName>
    </recommendedName>
</protein>
<dbReference type="AlphaFoldDB" id="A0A829WA62"/>
<reference evidence="6 7" key="1">
    <citation type="submission" date="2019-06" db="EMBL/GenBank/DDBJ databases">
        <title>Draft genome sequence of [Clostridium] clostridioforme NBRC 113352.</title>
        <authorList>
            <person name="Miura T."/>
            <person name="Furukawa M."/>
            <person name="Shimamura M."/>
            <person name="Ohyama Y."/>
            <person name="Yamazoe A."/>
            <person name="Kawasaki H."/>
        </authorList>
    </citation>
    <scope>NUCLEOTIDE SEQUENCE [LARGE SCALE GENOMIC DNA]</scope>
    <source>
        <strain evidence="6 7">NBRC 113352</strain>
    </source>
</reference>
<accession>A0A829WA62</accession>
<dbReference type="Gene3D" id="1.10.287.1490">
    <property type="match status" value="1"/>
</dbReference>
<dbReference type="PANTHER" id="PTHR37813:SF1">
    <property type="entry name" value="FELS-2 PROPHAGE PROTEIN"/>
    <property type="match status" value="1"/>
</dbReference>
<organism evidence="6 7">
    <name type="scientific">Enterocloster clostridioformis</name>
    <dbReference type="NCBI Taxonomy" id="1531"/>
    <lineage>
        <taxon>Bacteria</taxon>
        <taxon>Bacillati</taxon>
        <taxon>Bacillota</taxon>
        <taxon>Clostridia</taxon>
        <taxon>Lachnospirales</taxon>
        <taxon>Lachnospiraceae</taxon>
        <taxon>Enterocloster</taxon>
    </lineage>
</organism>
<evidence type="ECO:0000259" key="4">
    <source>
        <dbReference type="Pfam" id="PF10145"/>
    </source>
</evidence>
<keyword evidence="3" id="KW-0812">Transmembrane</keyword>
<feature type="transmembrane region" description="Helical" evidence="3">
    <location>
        <begin position="927"/>
        <end position="950"/>
    </location>
</feature>
<dbReference type="InterPro" id="IPR010090">
    <property type="entry name" value="Phage_tape_meas"/>
</dbReference>
<feature type="transmembrane region" description="Helical" evidence="3">
    <location>
        <begin position="957"/>
        <end position="980"/>
    </location>
</feature>
<evidence type="ECO:0000313" key="6">
    <source>
        <dbReference type="EMBL" id="GEA39157.1"/>
    </source>
</evidence>